<dbReference type="OrthoDB" id="5509131at2"/>
<organism evidence="2 3">
    <name type="scientific">Myxococcus fulvus</name>
    <dbReference type="NCBI Taxonomy" id="33"/>
    <lineage>
        <taxon>Bacteria</taxon>
        <taxon>Pseudomonadati</taxon>
        <taxon>Myxococcota</taxon>
        <taxon>Myxococcia</taxon>
        <taxon>Myxococcales</taxon>
        <taxon>Cystobacterineae</taxon>
        <taxon>Myxococcaceae</taxon>
        <taxon>Myxococcus</taxon>
    </lineage>
</organism>
<evidence type="ECO:0000256" key="1">
    <source>
        <dbReference type="SAM" id="Phobius"/>
    </source>
</evidence>
<protein>
    <submittedName>
        <fullName evidence="2">Uncharacterized protein</fullName>
    </submittedName>
</protein>
<keyword evidence="1" id="KW-0472">Membrane</keyword>
<dbReference type="EMBL" id="BJXR01000028">
    <property type="protein sequence ID" value="GEN08433.1"/>
    <property type="molecule type" value="Genomic_DNA"/>
</dbReference>
<evidence type="ECO:0000313" key="3">
    <source>
        <dbReference type="Proteomes" id="UP000321514"/>
    </source>
</evidence>
<proteinExistence type="predicted"/>
<name>A0A511T485_MYXFU</name>
<accession>A0A511T485</accession>
<dbReference type="InterPro" id="IPR014710">
    <property type="entry name" value="RmlC-like_jellyroll"/>
</dbReference>
<reference evidence="2 3" key="1">
    <citation type="submission" date="2019-07" db="EMBL/GenBank/DDBJ databases">
        <title>Whole genome shotgun sequence of Myxococcus fulvus NBRC 100333.</title>
        <authorList>
            <person name="Hosoyama A."/>
            <person name="Uohara A."/>
            <person name="Ohji S."/>
            <person name="Ichikawa N."/>
        </authorList>
    </citation>
    <scope>NUCLEOTIDE SEQUENCE [LARGE SCALE GENOMIC DNA]</scope>
    <source>
        <strain evidence="2 3">NBRC 100333</strain>
    </source>
</reference>
<dbReference type="RefSeq" id="WP_074956622.1">
    <property type="nucleotide sequence ID" value="NZ_BJXR01000028.1"/>
</dbReference>
<sequence>MSEPISVESATLRRRVVLYRTLSLVLTVFLVAVLFAVKRAMTVPEDPDVEVFDVPAVFESLAQKNPDAADISDTFFFADGATVHLHVMGRGQACPLHIHRRTHEATVIVAGQAEVQQIWGEDGALTERRGTHPPGDLIASEPFTGHAWFNRAEDQMLGNLVFAAPRFDGNLYIDGEDARMQRGPEPFTFTPLQALAKLAEAGGEAVVVKLPALEGRMSSVVLARGAHSLEATRAEPVIVYVAEGSGVLAADEEKPVKVGQLWVLRRGATVRATEGSPLMFYVFRPPMDAPASVARGE</sequence>
<dbReference type="Gene3D" id="2.60.120.10">
    <property type="entry name" value="Jelly Rolls"/>
    <property type="match status" value="1"/>
</dbReference>
<keyword evidence="1" id="KW-1133">Transmembrane helix</keyword>
<evidence type="ECO:0000313" key="2">
    <source>
        <dbReference type="EMBL" id="GEN08433.1"/>
    </source>
</evidence>
<gene>
    <name evidence="2" type="ORF">MFU01_34700</name>
</gene>
<dbReference type="SUPFAM" id="SSF51182">
    <property type="entry name" value="RmlC-like cupins"/>
    <property type="match status" value="1"/>
</dbReference>
<dbReference type="STRING" id="1334629.MFUL124B02_30610"/>
<dbReference type="AlphaFoldDB" id="A0A511T485"/>
<feature type="transmembrane region" description="Helical" evidence="1">
    <location>
        <begin position="17"/>
        <end position="37"/>
    </location>
</feature>
<comment type="caution">
    <text evidence="2">The sequence shown here is derived from an EMBL/GenBank/DDBJ whole genome shotgun (WGS) entry which is preliminary data.</text>
</comment>
<keyword evidence="1" id="KW-0812">Transmembrane</keyword>
<dbReference type="Proteomes" id="UP000321514">
    <property type="component" value="Unassembled WGS sequence"/>
</dbReference>
<dbReference type="InterPro" id="IPR011051">
    <property type="entry name" value="RmlC_Cupin_sf"/>
</dbReference>